<sequence>MTNVKFREGGYGTDWVAFAKHHPSVLERANAEINGGHVDDLESFKARTASRRLNLATGAANVHWQQCDENAANKDTCSWSHHKKKCKSKRKACSSLASKMKCHKSKYHNFCKWSHKKDKCRNVKCKEIDAKRDCKKGCEWKNKQCQKERSVDSGVCVQDF</sequence>
<dbReference type="InParanoid" id="F0YMW3"/>
<name>F0YMW3_AURAN</name>
<proteinExistence type="predicted"/>
<dbReference type="GeneID" id="20226497"/>
<protein>
    <submittedName>
        <fullName evidence="1">Uncharacterized protein</fullName>
    </submittedName>
</protein>
<keyword evidence="2" id="KW-1185">Reference proteome</keyword>
<dbReference type="EMBL" id="GL833168">
    <property type="protein sequence ID" value="EGB03553.1"/>
    <property type="molecule type" value="Genomic_DNA"/>
</dbReference>
<dbReference type="RefSeq" id="XP_009041768.1">
    <property type="nucleotide sequence ID" value="XM_009043520.1"/>
</dbReference>
<dbReference type="KEGG" id="aaf:AURANDRAFT_67922"/>
<evidence type="ECO:0000313" key="1">
    <source>
        <dbReference type="EMBL" id="EGB03553.1"/>
    </source>
</evidence>
<accession>F0YMW3</accession>
<dbReference type="Proteomes" id="UP000002729">
    <property type="component" value="Unassembled WGS sequence"/>
</dbReference>
<organism evidence="2">
    <name type="scientific">Aureococcus anophagefferens</name>
    <name type="common">Harmful bloom alga</name>
    <dbReference type="NCBI Taxonomy" id="44056"/>
    <lineage>
        <taxon>Eukaryota</taxon>
        <taxon>Sar</taxon>
        <taxon>Stramenopiles</taxon>
        <taxon>Ochrophyta</taxon>
        <taxon>Pelagophyceae</taxon>
        <taxon>Pelagomonadales</taxon>
        <taxon>Pelagomonadaceae</taxon>
        <taxon>Aureococcus</taxon>
    </lineage>
</organism>
<gene>
    <name evidence="1" type="ORF">AURANDRAFT_67922</name>
</gene>
<dbReference type="AlphaFoldDB" id="F0YMW3"/>
<evidence type="ECO:0000313" key="2">
    <source>
        <dbReference type="Proteomes" id="UP000002729"/>
    </source>
</evidence>
<reference evidence="1 2" key="1">
    <citation type="journal article" date="2011" name="Proc. Natl. Acad. Sci. U.S.A.">
        <title>Niche of harmful alga Aureococcus anophagefferens revealed through ecogenomics.</title>
        <authorList>
            <person name="Gobler C.J."/>
            <person name="Berry D.L."/>
            <person name="Dyhrman S.T."/>
            <person name="Wilhelm S.W."/>
            <person name="Salamov A."/>
            <person name="Lobanov A.V."/>
            <person name="Zhang Y."/>
            <person name="Collier J.L."/>
            <person name="Wurch L.L."/>
            <person name="Kustka A.B."/>
            <person name="Dill B.D."/>
            <person name="Shah M."/>
            <person name="VerBerkmoes N.C."/>
            <person name="Kuo A."/>
            <person name="Terry A."/>
            <person name="Pangilinan J."/>
            <person name="Lindquist E.A."/>
            <person name="Lucas S."/>
            <person name="Paulsen I.T."/>
            <person name="Hattenrath-Lehmann T.K."/>
            <person name="Talmage S.C."/>
            <person name="Walker E.A."/>
            <person name="Koch F."/>
            <person name="Burson A.M."/>
            <person name="Marcoval M.A."/>
            <person name="Tang Y.Z."/>
            <person name="Lecleir G.R."/>
            <person name="Coyne K.J."/>
            <person name="Berg G.M."/>
            <person name="Bertrand E.M."/>
            <person name="Saito M.A."/>
            <person name="Gladyshev V.N."/>
            <person name="Grigoriev I.V."/>
        </authorList>
    </citation>
    <scope>NUCLEOTIDE SEQUENCE [LARGE SCALE GENOMIC DNA]</scope>
    <source>
        <strain evidence="2">CCMP 1984</strain>
    </source>
</reference>